<comment type="caution">
    <text evidence="1">The sequence shown here is derived from an EMBL/GenBank/DDBJ whole genome shotgun (WGS) entry which is preliminary data.</text>
</comment>
<protein>
    <submittedName>
        <fullName evidence="1">Uncharacterized protein</fullName>
    </submittedName>
</protein>
<name>A0ACC6A8S1_9BACI</name>
<keyword evidence="2" id="KW-1185">Reference proteome</keyword>
<reference evidence="1" key="1">
    <citation type="submission" date="2022-05" db="EMBL/GenBank/DDBJ databases">
        <title>Comparative Genomics of Spacecraft Associated Microbes.</title>
        <authorList>
            <person name="Tran M.T."/>
            <person name="Wright A."/>
            <person name="Seuylemezian A."/>
            <person name="Eisen J."/>
            <person name="Coil D."/>
        </authorList>
    </citation>
    <scope>NUCLEOTIDE SEQUENCE</scope>
    <source>
        <strain evidence="1">FAIRING 10M-2.2</strain>
    </source>
</reference>
<dbReference type="EMBL" id="JAMBOP010000021">
    <property type="protein sequence ID" value="MCM3737270.1"/>
    <property type="molecule type" value="Genomic_DNA"/>
</dbReference>
<evidence type="ECO:0000313" key="1">
    <source>
        <dbReference type="EMBL" id="MCM3737270.1"/>
    </source>
</evidence>
<accession>A0ACC6A8S1</accession>
<dbReference type="Proteomes" id="UP001202289">
    <property type="component" value="Unassembled WGS sequence"/>
</dbReference>
<evidence type="ECO:0000313" key="2">
    <source>
        <dbReference type="Proteomes" id="UP001202289"/>
    </source>
</evidence>
<sequence length="77" mass="9224">MPTITKFTHHALLRELFDDLDDNLKRKEIIESVFRVIEFRKAQYQKCKFCGEKVPPEHRFEEYVCHGCASREFGVVY</sequence>
<organism evidence="1 2">
    <name type="scientific">Bacillus cytotoxicus</name>
    <dbReference type="NCBI Taxonomy" id="580165"/>
    <lineage>
        <taxon>Bacteria</taxon>
        <taxon>Bacillati</taxon>
        <taxon>Bacillota</taxon>
        <taxon>Bacilli</taxon>
        <taxon>Bacillales</taxon>
        <taxon>Bacillaceae</taxon>
        <taxon>Bacillus</taxon>
        <taxon>Bacillus cereus group</taxon>
    </lineage>
</organism>
<gene>
    <name evidence="1" type="ORF">M3215_16050</name>
</gene>
<proteinExistence type="predicted"/>